<comment type="caution">
    <text evidence="3">The sequence shown here is derived from an EMBL/GenBank/DDBJ whole genome shotgun (WGS) entry which is preliminary data.</text>
</comment>
<feature type="chain" id="PRO_5045356667" evidence="1">
    <location>
        <begin position="31"/>
        <end position="492"/>
    </location>
</feature>
<accession>A0ABQ1I844</accession>
<organism evidence="3 4">
    <name type="scientific">Agarivorans gilvus</name>
    <dbReference type="NCBI Taxonomy" id="680279"/>
    <lineage>
        <taxon>Bacteria</taxon>
        <taxon>Pseudomonadati</taxon>
        <taxon>Pseudomonadota</taxon>
        <taxon>Gammaproteobacteria</taxon>
        <taxon>Alteromonadales</taxon>
        <taxon>Alteromonadaceae</taxon>
        <taxon>Agarivorans</taxon>
    </lineage>
</organism>
<name>A0ABQ1I844_9ALTE</name>
<dbReference type="CDD" id="cd09113">
    <property type="entry name" value="PLDc_ymdC_like_2"/>
    <property type="match status" value="1"/>
</dbReference>
<dbReference type="EMBL" id="BMDY01000035">
    <property type="protein sequence ID" value="GGB20495.1"/>
    <property type="molecule type" value="Genomic_DNA"/>
</dbReference>
<evidence type="ECO:0000256" key="1">
    <source>
        <dbReference type="SAM" id="SignalP"/>
    </source>
</evidence>
<dbReference type="Gene3D" id="3.30.870.10">
    <property type="entry name" value="Endonuclease Chain A"/>
    <property type="match status" value="2"/>
</dbReference>
<keyword evidence="1" id="KW-0732">Signal</keyword>
<dbReference type="CDD" id="cd09111">
    <property type="entry name" value="PLDc_ymdC_like_1"/>
    <property type="match status" value="1"/>
</dbReference>
<evidence type="ECO:0000259" key="2">
    <source>
        <dbReference type="PROSITE" id="PS50035"/>
    </source>
</evidence>
<dbReference type="Proteomes" id="UP000651977">
    <property type="component" value="Unassembled WGS sequence"/>
</dbReference>
<dbReference type="Pfam" id="PF13091">
    <property type="entry name" value="PLDc_2"/>
    <property type="match status" value="2"/>
</dbReference>
<evidence type="ECO:0000313" key="4">
    <source>
        <dbReference type="Proteomes" id="UP000651977"/>
    </source>
</evidence>
<protein>
    <submittedName>
        <fullName evidence="3">Phospholipase D family protein</fullName>
    </submittedName>
</protein>
<feature type="signal peptide" evidence="1">
    <location>
        <begin position="1"/>
        <end position="30"/>
    </location>
</feature>
<dbReference type="PANTHER" id="PTHR21248">
    <property type="entry name" value="CARDIOLIPIN SYNTHASE"/>
    <property type="match status" value="1"/>
</dbReference>
<dbReference type="InterPro" id="IPR025202">
    <property type="entry name" value="PLD-like_dom"/>
</dbReference>
<gene>
    <name evidence="3" type="ORF">GCM10007414_37400</name>
</gene>
<dbReference type="PANTHER" id="PTHR21248:SF12">
    <property type="entry name" value="CARDIOLIPIN SYNTHASE C"/>
    <property type="match status" value="1"/>
</dbReference>
<dbReference type="InterPro" id="IPR001736">
    <property type="entry name" value="PLipase_D/transphosphatidylase"/>
</dbReference>
<dbReference type="SMART" id="SM00155">
    <property type="entry name" value="PLDc"/>
    <property type="match status" value="2"/>
</dbReference>
<dbReference type="PROSITE" id="PS50035">
    <property type="entry name" value="PLD"/>
    <property type="match status" value="2"/>
</dbReference>
<reference evidence="4" key="1">
    <citation type="journal article" date="2019" name="Int. J. Syst. Evol. Microbiol.">
        <title>The Global Catalogue of Microorganisms (GCM) 10K type strain sequencing project: providing services to taxonomists for standard genome sequencing and annotation.</title>
        <authorList>
            <consortium name="The Broad Institute Genomics Platform"/>
            <consortium name="The Broad Institute Genome Sequencing Center for Infectious Disease"/>
            <person name="Wu L."/>
            <person name="Ma J."/>
        </authorList>
    </citation>
    <scope>NUCLEOTIDE SEQUENCE [LARGE SCALE GENOMIC DNA]</scope>
    <source>
        <strain evidence="4">CGMCC 1.10131</strain>
    </source>
</reference>
<evidence type="ECO:0000313" key="3">
    <source>
        <dbReference type="EMBL" id="GGB20495.1"/>
    </source>
</evidence>
<dbReference type="RefSeq" id="WP_055734530.1">
    <property type="nucleotide sequence ID" value="NZ_BMDY01000035.1"/>
</dbReference>
<dbReference type="SUPFAM" id="SSF56024">
    <property type="entry name" value="Phospholipase D/nuclease"/>
    <property type="match status" value="2"/>
</dbReference>
<proteinExistence type="predicted"/>
<feature type="domain" description="PLD phosphodiesterase" evidence="2">
    <location>
        <begin position="387"/>
        <end position="414"/>
    </location>
</feature>
<feature type="domain" description="PLD phosphodiesterase" evidence="2">
    <location>
        <begin position="159"/>
        <end position="186"/>
    </location>
</feature>
<keyword evidence="4" id="KW-1185">Reference proteome</keyword>
<sequence length="492" mass="56727">MIHLLLSRSVQGFKTLSVVLLALASIACSSAPPPRPRDFEHSWQSQLLPAQVYLINTAPEALARRIQAIRQAQDYIQLEYFTWGHDLSGATVYKELLDAANRGVKVQLILDDLIEFENHWLLELAEHDNIRIRIFNPFEARKLGWFTRAFNFQANKQRLNHRLHEKYFNVDGKLMIIGGRNIGDDYLGYGQSANFFDLDIMLTGPSIGEFEANFKMLWHSEYVKSVWRVIKRNSQPQQAGFLADYAELQVQRPDKAKDIEQQLAQLTAPQYVAATVSPVFDSLDKLQDSQPYFTSRLERLLEQRLEKASKVLFSSPYLVPSEEEFAGFKALSEQGGELSLITNSSASNDSPFVSAYYSKHRAELAQLAGQLLEYTHDAKHQDYFTQVTTHYHNKAFIVDQAISYVGSSNFDPRSKFLNMELGLVIESKEFAQQLENYLLAEQQQRYWRVEVDEQQQLVWQQGEQTMRLNPEQGGFKRFSEKLYRLLGIKYDI</sequence>